<dbReference type="OrthoDB" id="20839at2759"/>
<dbReference type="PANTHER" id="PTHR13793">
    <property type="entry name" value="PHD FINGER PROTEINS"/>
    <property type="match status" value="1"/>
</dbReference>
<dbReference type="Proteomes" id="UP001152885">
    <property type="component" value="Unassembled WGS sequence"/>
</dbReference>
<gene>
    <name evidence="10" type="ORF">CANVERA_P3149</name>
</gene>
<dbReference type="GO" id="GO:0008270">
    <property type="term" value="F:zinc ion binding"/>
    <property type="evidence" value="ECO:0007669"/>
    <property type="project" value="UniProtKB-KW"/>
</dbReference>
<dbReference type="PROSITE" id="PS01359">
    <property type="entry name" value="ZF_PHD_1"/>
    <property type="match status" value="1"/>
</dbReference>
<evidence type="ECO:0000313" key="11">
    <source>
        <dbReference type="Proteomes" id="UP001152885"/>
    </source>
</evidence>
<evidence type="ECO:0000256" key="3">
    <source>
        <dbReference type="ARBA" id="ARBA00022737"/>
    </source>
</evidence>
<feature type="domain" description="PHD-type" evidence="8">
    <location>
        <begin position="227"/>
        <end position="277"/>
    </location>
</feature>
<feature type="domain" description="PHD-type" evidence="9">
    <location>
        <begin position="281"/>
        <end position="398"/>
    </location>
</feature>
<dbReference type="InterPro" id="IPR013083">
    <property type="entry name" value="Znf_RING/FYVE/PHD"/>
</dbReference>
<dbReference type="InterPro" id="IPR034732">
    <property type="entry name" value="EPHD"/>
</dbReference>
<sequence length="746" mass="86933">MSSSLYSSQNDKTQYDYALKPREEQDYTEIYPDLDATGQLPVFVIKEDEDDVYSQSNHHSNNFVNFSELKAPIFRQIQQPQVNPNIKFNKQLLDYGFQEPNKLPKTVGNNYNRPFQLTNTKDESIEKLIDKKRNLVEYDMDEQDYLYLKERNEKRENVIKITPEVFEIMITTLENEWDKLEHQMNSIISNTTKQLQTTTNDHKLLKMSHNNHKYGNDDGIVPGSIYDQKCAICNDSDCDNANAIVFCDGCDIAVHQECYGVAFIPEGQWLCRKCMINKNRTTECVFCPSTTGAFKQLDNSLWSHVICAIWINELYFANPTYMEPIEGIENIPKSRWKLQCYICKQKVGACIQCTNRNCFQAYHVSCAKRAGLYMSYTQGIKAGINNKATLKTFCDKHGQNEVPDGIDKVRLYFRDTKLLDEQNARLSRNQKTANKLNIFRWKTETNTPIPPKLFSDKLIDILYKLKVENQISLPEESTNQVVDLNVLPNRSKQEINDEMTEICNDICRYWCLKRELKRGAPLIRKNNNLISTSSILYDSNFLENGISSDEDKLKEKLDFANLLLNDLNKLTNINENVLNRQIINDESNDVNFDNLDMIYFPTKRMIEDLLNKLSGKHDVNETFQNFKPKAGDLKFSCLKDIMNYNLSYGYKSIVEFQKDIEKLTSQIFKENKATNPTYKKVKNWLRDYNKEIVKIKQLLNKENNTFTHYTLDAKIEVPEEDSEDLSDIEIDETKEDIKILENFLNN</sequence>
<dbReference type="AlphaFoldDB" id="A0A9W4XAR9"/>
<comment type="caution">
    <text evidence="10">The sequence shown here is derived from an EMBL/GenBank/DDBJ whole genome shotgun (WGS) entry which is preliminary data.</text>
</comment>
<evidence type="ECO:0000259" key="9">
    <source>
        <dbReference type="PROSITE" id="PS51805"/>
    </source>
</evidence>
<dbReference type="PROSITE" id="PS51805">
    <property type="entry name" value="EPHD"/>
    <property type="match status" value="1"/>
</dbReference>
<keyword evidence="11" id="KW-1185">Reference proteome</keyword>
<comment type="subcellular location">
    <subcellularLocation>
        <location evidence="1">Nucleus</location>
    </subcellularLocation>
</comment>
<dbReference type="GO" id="GO:0005634">
    <property type="term" value="C:nucleus"/>
    <property type="evidence" value="ECO:0007669"/>
    <property type="project" value="UniProtKB-SubCell"/>
</dbReference>
<dbReference type="PANTHER" id="PTHR13793:SF107">
    <property type="entry name" value="BROMODOMAIN-CONTAINING PROTEIN HOMOLOG"/>
    <property type="match status" value="1"/>
</dbReference>
<name>A0A9W4XAR9_9ASCO</name>
<dbReference type="FunFam" id="3.30.40.10:FF:000007">
    <property type="entry name" value="Bromodomain containing 1, isoform CRA_b"/>
    <property type="match status" value="1"/>
</dbReference>
<dbReference type="InterPro" id="IPR019786">
    <property type="entry name" value="Zinc_finger_PHD-type_CS"/>
</dbReference>
<evidence type="ECO:0000256" key="6">
    <source>
        <dbReference type="ARBA" id="ARBA00023242"/>
    </source>
</evidence>
<dbReference type="EMBL" id="CANTUO010000003">
    <property type="protein sequence ID" value="CAI5758637.1"/>
    <property type="molecule type" value="Genomic_DNA"/>
</dbReference>
<dbReference type="InterPro" id="IPR001965">
    <property type="entry name" value="Znf_PHD"/>
</dbReference>
<dbReference type="CDD" id="cd15492">
    <property type="entry name" value="PHD_BRPF_JADE_like"/>
    <property type="match status" value="1"/>
</dbReference>
<reference evidence="10" key="1">
    <citation type="submission" date="2022-12" db="EMBL/GenBank/DDBJ databases">
        <authorList>
            <person name="Brejova B."/>
        </authorList>
    </citation>
    <scope>NUCLEOTIDE SEQUENCE</scope>
</reference>
<dbReference type="Pfam" id="PF13832">
    <property type="entry name" value="zf-HC5HC2H_2"/>
    <property type="match status" value="1"/>
</dbReference>
<keyword evidence="2" id="KW-0479">Metal-binding</keyword>
<dbReference type="Pfam" id="PF10513">
    <property type="entry name" value="EPL1"/>
    <property type="match status" value="1"/>
</dbReference>
<accession>A0A9W4XAR9</accession>
<evidence type="ECO:0000256" key="2">
    <source>
        <dbReference type="ARBA" id="ARBA00022723"/>
    </source>
</evidence>
<keyword evidence="3" id="KW-0677">Repeat</keyword>
<dbReference type="Gene3D" id="3.30.40.10">
    <property type="entry name" value="Zinc/RING finger domain, C3HC4 (zinc finger)"/>
    <property type="match status" value="2"/>
</dbReference>
<protein>
    <submittedName>
        <fullName evidence="10">Uncharacterized protein</fullName>
    </submittedName>
</protein>
<dbReference type="InterPro" id="IPR019542">
    <property type="entry name" value="Enhancer_polycomb-like_N"/>
</dbReference>
<dbReference type="Pfam" id="PF13831">
    <property type="entry name" value="PHD_2"/>
    <property type="match status" value="1"/>
</dbReference>
<evidence type="ECO:0000256" key="1">
    <source>
        <dbReference type="ARBA" id="ARBA00004123"/>
    </source>
</evidence>
<dbReference type="SMART" id="SM00249">
    <property type="entry name" value="PHD"/>
    <property type="match status" value="2"/>
</dbReference>
<evidence type="ECO:0000313" key="10">
    <source>
        <dbReference type="EMBL" id="CAI5758637.1"/>
    </source>
</evidence>
<evidence type="ECO:0000256" key="4">
    <source>
        <dbReference type="ARBA" id="ARBA00022771"/>
    </source>
</evidence>
<dbReference type="InterPro" id="IPR019787">
    <property type="entry name" value="Znf_PHD-finger"/>
</dbReference>
<dbReference type="InterPro" id="IPR011011">
    <property type="entry name" value="Znf_FYVE_PHD"/>
</dbReference>
<proteinExistence type="predicted"/>
<dbReference type="InterPro" id="IPR050701">
    <property type="entry name" value="Histone_Mod_Regulator"/>
</dbReference>
<evidence type="ECO:0000256" key="5">
    <source>
        <dbReference type="ARBA" id="ARBA00022833"/>
    </source>
</evidence>
<dbReference type="SUPFAM" id="SSF57903">
    <property type="entry name" value="FYVE/PHD zinc finger"/>
    <property type="match status" value="1"/>
</dbReference>
<evidence type="ECO:0000256" key="7">
    <source>
        <dbReference type="PROSITE-ProRule" id="PRU00146"/>
    </source>
</evidence>
<keyword evidence="4 7" id="KW-0863">Zinc-finger</keyword>
<dbReference type="PROSITE" id="PS50016">
    <property type="entry name" value="ZF_PHD_2"/>
    <property type="match status" value="1"/>
</dbReference>
<dbReference type="GO" id="GO:0006357">
    <property type="term" value="P:regulation of transcription by RNA polymerase II"/>
    <property type="evidence" value="ECO:0007669"/>
    <property type="project" value="TreeGrafter"/>
</dbReference>
<keyword evidence="5" id="KW-0862">Zinc</keyword>
<keyword evidence="6" id="KW-0539">Nucleus</keyword>
<organism evidence="10 11">
    <name type="scientific">Candida verbasci</name>
    <dbReference type="NCBI Taxonomy" id="1227364"/>
    <lineage>
        <taxon>Eukaryota</taxon>
        <taxon>Fungi</taxon>
        <taxon>Dikarya</taxon>
        <taxon>Ascomycota</taxon>
        <taxon>Saccharomycotina</taxon>
        <taxon>Pichiomycetes</taxon>
        <taxon>Debaryomycetaceae</taxon>
        <taxon>Candida/Lodderomyces clade</taxon>
        <taxon>Candida</taxon>
    </lineage>
</organism>
<evidence type="ECO:0000259" key="8">
    <source>
        <dbReference type="PROSITE" id="PS50016"/>
    </source>
</evidence>